<dbReference type="OrthoDB" id="7438714at2759"/>
<reference evidence="1" key="1">
    <citation type="submission" date="2022-03" db="EMBL/GenBank/DDBJ databases">
        <authorList>
            <person name="Sayadi A."/>
        </authorList>
    </citation>
    <scope>NUCLEOTIDE SEQUENCE</scope>
</reference>
<evidence type="ECO:0000313" key="2">
    <source>
        <dbReference type="Proteomes" id="UP001152888"/>
    </source>
</evidence>
<evidence type="ECO:0000313" key="1">
    <source>
        <dbReference type="EMBL" id="CAH1980908.1"/>
    </source>
</evidence>
<protein>
    <submittedName>
        <fullName evidence="1">Uncharacterized protein</fullName>
    </submittedName>
</protein>
<sequence length="61" mass="6963">MDIDVGCVACCTVLLEINIVHIHSFKLRQKIVLYHHVISLRIDGNGVPDRIFEKVRSDDAF</sequence>
<keyword evidence="2" id="KW-1185">Reference proteome</keyword>
<proteinExistence type="predicted"/>
<dbReference type="Proteomes" id="UP001152888">
    <property type="component" value="Unassembled WGS sequence"/>
</dbReference>
<dbReference type="AlphaFoldDB" id="A0A9P0KV43"/>
<comment type="caution">
    <text evidence="1">The sequence shown here is derived from an EMBL/GenBank/DDBJ whole genome shotgun (WGS) entry which is preliminary data.</text>
</comment>
<organism evidence="1 2">
    <name type="scientific">Acanthoscelides obtectus</name>
    <name type="common">Bean weevil</name>
    <name type="synonym">Bruchus obtectus</name>
    <dbReference type="NCBI Taxonomy" id="200917"/>
    <lineage>
        <taxon>Eukaryota</taxon>
        <taxon>Metazoa</taxon>
        <taxon>Ecdysozoa</taxon>
        <taxon>Arthropoda</taxon>
        <taxon>Hexapoda</taxon>
        <taxon>Insecta</taxon>
        <taxon>Pterygota</taxon>
        <taxon>Neoptera</taxon>
        <taxon>Endopterygota</taxon>
        <taxon>Coleoptera</taxon>
        <taxon>Polyphaga</taxon>
        <taxon>Cucujiformia</taxon>
        <taxon>Chrysomeloidea</taxon>
        <taxon>Chrysomelidae</taxon>
        <taxon>Bruchinae</taxon>
        <taxon>Bruchini</taxon>
        <taxon>Acanthoscelides</taxon>
    </lineage>
</organism>
<gene>
    <name evidence="1" type="ORF">ACAOBT_LOCUS14236</name>
</gene>
<accession>A0A9P0KV43</accession>
<dbReference type="EMBL" id="CAKOFQ010006901">
    <property type="protein sequence ID" value="CAH1980908.1"/>
    <property type="molecule type" value="Genomic_DNA"/>
</dbReference>
<name>A0A9P0KV43_ACAOB</name>